<accession>A0ABV0BEG5</accession>
<dbReference type="EMBL" id="JBDIZK010000015">
    <property type="protein sequence ID" value="MEN3749632.1"/>
    <property type="molecule type" value="Genomic_DNA"/>
</dbReference>
<evidence type="ECO:0000256" key="1">
    <source>
        <dbReference type="SAM" id="Phobius"/>
    </source>
</evidence>
<keyword evidence="1" id="KW-0472">Membrane</keyword>
<dbReference type="RefSeq" id="WP_346248676.1">
    <property type="nucleotide sequence ID" value="NZ_JBDIZK010000015.1"/>
</dbReference>
<keyword evidence="3" id="KW-1185">Reference proteome</keyword>
<reference evidence="2 3" key="1">
    <citation type="submission" date="2024-05" db="EMBL/GenBank/DDBJ databases">
        <title>Sphingomonas sp. HF-S3 16S ribosomal RNA gene Genome sequencing and assembly.</title>
        <authorList>
            <person name="Lee H."/>
        </authorList>
    </citation>
    <scope>NUCLEOTIDE SEQUENCE [LARGE SCALE GENOMIC DNA]</scope>
    <source>
        <strain evidence="2 3">HF-S3</strain>
    </source>
</reference>
<feature type="transmembrane region" description="Helical" evidence="1">
    <location>
        <begin position="44"/>
        <end position="61"/>
    </location>
</feature>
<keyword evidence="1" id="KW-1133">Transmembrane helix</keyword>
<dbReference type="Proteomes" id="UP001427805">
    <property type="component" value="Unassembled WGS sequence"/>
</dbReference>
<sequence>MTGERDGPQETAPDVVAVTGMLEAGETTRALAYVKGRNGLSPRWRLVMLLCSMIAVGVPVGKLVSGSWLSALLTVEFTIVGLIGGALLFERVWIRTMRKALVERGQPTETRLTFRLAPDGPAYDLEALVMTARWDAVTDLFGTRHHWIFLAQGGAMVLPRRFFATPEAERAFIAAAVARMSEPARGRSPDAVALAQD</sequence>
<protein>
    <submittedName>
        <fullName evidence="2">YcxB family protein</fullName>
    </submittedName>
</protein>
<comment type="caution">
    <text evidence="2">The sequence shown here is derived from an EMBL/GenBank/DDBJ whole genome shotgun (WGS) entry which is preliminary data.</text>
</comment>
<organism evidence="2 3">
    <name type="scientific">Sphingomonas rustica</name>
    <dbReference type="NCBI Taxonomy" id="3103142"/>
    <lineage>
        <taxon>Bacteria</taxon>
        <taxon>Pseudomonadati</taxon>
        <taxon>Pseudomonadota</taxon>
        <taxon>Alphaproteobacteria</taxon>
        <taxon>Sphingomonadales</taxon>
        <taxon>Sphingomonadaceae</taxon>
        <taxon>Sphingomonas</taxon>
    </lineage>
</organism>
<feature type="transmembrane region" description="Helical" evidence="1">
    <location>
        <begin position="67"/>
        <end position="89"/>
    </location>
</feature>
<keyword evidence="1" id="KW-0812">Transmembrane</keyword>
<gene>
    <name evidence="2" type="ORF">TPR58_20835</name>
</gene>
<name>A0ABV0BEG5_9SPHN</name>
<evidence type="ECO:0000313" key="2">
    <source>
        <dbReference type="EMBL" id="MEN3749632.1"/>
    </source>
</evidence>
<proteinExistence type="predicted"/>
<evidence type="ECO:0000313" key="3">
    <source>
        <dbReference type="Proteomes" id="UP001427805"/>
    </source>
</evidence>